<dbReference type="Pfam" id="PF00433">
    <property type="entry name" value="Pkinase_C"/>
    <property type="match status" value="1"/>
</dbReference>
<dbReference type="PROSITE" id="PS00107">
    <property type="entry name" value="PROTEIN_KINASE_ATP"/>
    <property type="match status" value="1"/>
</dbReference>
<dbReference type="PANTHER" id="PTHR24351">
    <property type="entry name" value="RIBOSOMAL PROTEIN S6 KINASE"/>
    <property type="match status" value="1"/>
</dbReference>
<keyword evidence="6 7" id="KW-0067">ATP-binding</keyword>
<reference evidence="12" key="1">
    <citation type="submission" date="2021-09" db="EMBL/GenBank/DDBJ databases">
        <authorList>
            <consortium name="AG Swart"/>
            <person name="Singh M."/>
            <person name="Singh A."/>
            <person name="Seah K."/>
            <person name="Emmerich C."/>
        </authorList>
    </citation>
    <scope>NUCLEOTIDE SEQUENCE</scope>
    <source>
        <strain evidence="12">ATCC30299</strain>
    </source>
</reference>
<dbReference type="GO" id="GO:0004674">
    <property type="term" value="F:protein serine/threonine kinase activity"/>
    <property type="evidence" value="ECO:0007669"/>
    <property type="project" value="UniProtKB-KW"/>
</dbReference>
<evidence type="ECO:0000256" key="7">
    <source>
        <dbReference type="PROSITE-ProRule" id="PRU10141"/>
    </source>
</evidence>
<evidence type="ECO:0000259" key="11">
    <source>
        <dbReference type="PROSITE" id="PS51285"/>
    </source>
</evidence>
<feature type="domain" description="AGC-kinase C-terminal" evidence="11">
    <location>
        <begin position="295"/>
        <end position="365"/>
    </location>
</feature>
<comment type="similarity">
    <text evidence="8">Belongs to the protein kinase superfamily.</text>
</comment>
<dbReference type="CDD" id="cd05123">
    <property type="entry name" value="STKc_AGC"/>
    <property type="match status" value="1"/>
</dbReference>
<protein>
    <submittedName>
        <fullName evidence="12">Uncharacterized protein</fullName>
    </submittedName>
</protein>
<dbReference type="SUPFAM" id="SSF56112">
    <property type="entry name" value="Protein kinase-like (PK-like)"/>
    <property type="match status" value="1"/>
</dbReference>
<dbReference type="SMART" id="SM00220">
    <property type="entry name" value="S_TKc"/>
    <property type="match status" value="1"/>
</dbReference>
<evidence type="ECO:0000256" key="1">
    <source>
        <dbReference type="ARBA" id="ARBA00022527"/>
    </source>
</evidence>
<feature type="binding site" evidence="7">
    <location>
        <position position="69"/>
    </location>
    <ligand>
        <name>ATP</name>
        <dbReference type="ChEBI" id="CHEBI:30616"/>
    </ligand>
</feature>
<keyword evidence="4 7" id="KW-0547">Nucleotide-binding</keyword>
<dbReference type="PROSITE" id="PS00108">
    <property type="entry name" value="PROTEIN_KINASE_ST"/>
    <property type="match status" value="1"/>
</dbReference>
<dbReference type="AlphaFoldDB" id="A0AAU9ISS3"/>
<dbReference type="Gene3D" id="3.30.200.20">
    <property type="entry name" value="Phosphorylase Kinase, domain 1"/>
    <property type="match status" value="1"/>
</dbReference>
<proteinExistence type="inferred from homology"/>
<accession>A0AAU9ISS3</accession>
<dbReference type="PROSITE" id="PS51285">
    <property type="entry name" value="AGC_KINASE_CTER"/>
    <property type="match status" value="1"/>
</dbReference>
<dbReference type="InterPro" id="IPR000961">
    <property type="entry name" value="AGC-kinase_C"/>
</dbReference>
<dbReference type="InterPro" id="IPR045270">
    <property type="entry name" value="STKc_AGC"/>
</dbReference>
<evidence type="ECO:0000256" key="6">
    <source>
        <dbReference type="ARBA" id="ARBA00022840"/>
    </source>
</evidence>
<evidence type="ECO:0000256" key="5">
    <source>
        <dbReference type="ARBA" id="ARBA00022777"/>
    </source>
</evidence>
<sequence length="366" mass="42020">MGCCFSSDQEDRSKKPLVKGDPSSIMTQYSSTSQLTPDDFKAVKVLGKGSFGKVLLVIKKGTENYYAMKILKKKAIEARKQRTHTLNEKRIMQKSNCPFIVQLKYSFQTKDKLYMVMEFMKGGELFFHLKKSGKFTEERARFYAAEILLAFEYLHNIGVIYRDLKPENILIDDDGHIKITDFGLSKLGISESNPKAFTFCGTPEYLAPEILKNQGHDKKVDFWSLGAVLYEMISGAPPFYSKNRNEMYKNVLNKPVEMKPNFSNELSDFLTKLLQIIPEKRLSDMAEIKKHQFFHGLDWEALSKKRIEPPFKPRISSSTDLRNFDPQFTTEPIVESCDSTVSQDGLINPYPDFTYIGHDDILSTEE</sequence>
<keyword evidence="2" id="KW-0597">Phosphoprotein</keyword>
<evidence type="ECO:0000256" key="3">
    <source>
        <dbReference type="ARBA" id="ARBA00022679"/>
    </source>
</evidence>
<keyword evidence="13" id="KW-1185">Reference proteome</keyword>
<dbReference type="InterPro" id="IPR008271">
    <property type="entry name" value="Ser/Thr_kinase_AS"/>
</dbReference>
<name>A0AAU9ISS3_9CILI</name>
<dbReference type="InterPro" id="IPR011009">
    <property type="entry name" value="Kinase-like_dom_sf"/>
</dbReference>
<keyword evidence="5" id="KW-0418">Kinase</keyword>
<evidence type="ECO:0000256" key="8">
    <source>
        <dbReference type="RuleBase" id="RU000304"/>
    </source>
</evidence>
<evidence type="ECO:0000313" key="12">
    <source>
        <dbReference type="EMBL" id="CAG9316528.1"/>
    </source>
</evidence>
<evidence type="ECO:0000313" key="13">
    <source>
        <dbReference type="Proteomes" id="UP001162131"/>
    </source>
</evidence>
<evidence type="ECO:0000256" key="4">
    <source>
        <dbReference type="ARBA" id="ARBA00022741"/>
    </source>
</evidence>
<dbReference type="Pfam" id="PF00069">
    <property type="entry name" value="Pkinase"/>
    <property type="match status" value="1"/>
</dbReference>
<dbReference type="FunFam" id="3.30.200.20:FF:000537">
    <property type="entry name" value="Non-specific serine/threonine protein kinase"/>
    <property type="match status" value="1"/>
</dbReference>
<dbReference type="Proteomes" id="UP001162131">
    <property type="component" value="Unassembled WGS sequence"/>
</dbReference>
<keyword evidence="3" id="KW-0808">Transferase</keyword>
<dbReference type="Gene3D" id="1.10.510.10">
    <property type="entry name" value="Transferase(Phosphotransferase) domain 1"/>
    <property type="match status" value="1"/>
</dbReference>
<evidence type="ECO:0000256" key="2">
    <source>
        <dbReference type="ARBA" id="ARBA00022553"/>
    </source>
</evidence>
<organism evidence="12 13">
    <name type="scientific">Blepharisma stoltei</name>
    <dbReference type="NCBI Taxonomy" id="1481888"/>
    <lineage>
        <taxon>Eukaryota</taxon>
        <taxon>Sar</taxon>
        <taxon>Alveolata</taxon>
        <taxon>Ciliophora</taxon>
        <taxon>Postciliodesmatophora</taxon>
        <taxon>Heterotrichea</taxon>
        <taxon>Heterotrichida</taxon>
        <taxon>Blepharismidae</taxon>
        <taxon>Blepharisma</taxon>
    </lineage>
</organism>
<feature type="region of interest" description="Disordered" evidence="9">
    <location>
        <begin position="1"/>
        <end position="21"/>
    </location>
</feature>
<dbReference type="EMBL" id="CAJZBQ010000016">
    <property type="protein sequence ID" value="CAG9316528.1"/>
    <property type="molecule type" value="Genomic_DNA"/>
</dbReference>
<dbReference type="InterPro" id="IPR017892">
    <property type="entry name" value="Pkinase_C"/>
</dbReference>
<dbReference type="InterPro" id="IPR000719">
    <property type="entry name" value="Prot_kinase_dom"/>
</dbReference>
<feature type="domain" description="Protein kinase" evidence="10">
    <location>
        <begin position="40"/>
        <end position="294"/>
    </location>
</feature>
<dbReference type="InterPro" id="IPR017441">
    <property type="entry name" value="Protein_kinase_ATP_BS"/>
</dbReference>
<keyword evidence="1 8" id="KW-0723">Serine/threonine-protein kinase</keyword>
<dbReference type="SMART" id="SM00133">
    <property type="entry name" value="S_TK_X"/>
    <property type="match status" value="1"/>
</dbReference>
<dbReference type="FunFam" id="1.10.510.10:FF:000008">
    <property type="entry name" value="Non-specific serine/threonine protein kinase"/>
    <property type="match status" value="1"/>
</dbReference>
<comment type="caution">
    <text evidence="12">The sequence shown here is derived from an EMBL/GenBank/DDBJ whole genome shotgun (WGS) entry which is preliminary data.</text>
</comment>
<evidence type="ECO:0000256" key="9">
    <source>
        <dbReference type="SAM" id="MobiDB-lite"/>
    </source>
</evidence>
<dbReference type="GO" id="GO:0005524">
    <property type="term" value="F:ATP binding"/>
    <property type="evidence" value="ECO:0007669"/>
    <property type="project" value="UniProtKB-UniRule"/>
</dbReference>
<evidence type="ECO:0000259" key="10">
    <source>
        <dbReference type="PROSITE" id="PS50011"/>
    </source>
</evidence>
<dbReference type="PROSITE" id="PS50011">
    <property type="entry name" value="PROTEIN_KINASE_DOM"/>
    <property type="match status" value="1"/>
</dbReference>
<gene>
    <name evidence="12" type="ORF">BSTOLATCC_MIC16638</name>
</gene>